<dbReference type="CDD" id="cd11296">
    <property type="entry name" value="O-FucT_like"/>
    <property type="match status" value="1"/>
</dbReference>
<protein>
    <submittedName>
        <fullName evidence="4">10165_t:CDS:1</fullName>
    </submittedName>
</protein>
<dbReference type="Gene3D" id="3.40.50.11350">
    <property type="match status" value="1"/>
</dbReference>
<dbReference type="OrthoDB" id="1882547at2759"/>
<dbReference type="PANTHER" id="PTHR36050">
    <property type="entry name" value="O-FUCOSYLTRANSFERASE 30"/>
    <property type="match status" value="1"/>
</dbReference>
<evidence type="ECO:0000256" key="2">
    <source>
        <dbReference type="ARBA" id="ARBA00023253"/>
    </source>
</evidence>
<dbReference type="GO" id="GO:0016740">
    <property type="term" value="F:transferase activity"/>
    <property type="evidence" value="ECO:0007669"/>
    <property type="project" value="UniProtKB-KW"/>
</dbReference>
<dbReference type="GO" id="GO:0006004">
    <property type="term" value="P:fucose metabolic process"/>
    <property type="evidence" value="ECO:0007669"/>
    <property type="project" value="UniProtKB-KW"/>
</dbReference>
<accession>A0A9N9EHJ8</accession>
<dbReference type="Proteomes" id="UP000789396">
    <property type="component" value="Unassembled WGS sequence"/>
</dbReference>
<dbReference type="PANTHER" id="PTHR36050:SF1">
    <property type="entry name" value="O-FUCOSYLTRANSFERASE 30"/>
    <property type="match status" value="1"/>
</dbReference>
<keyword evidence="5" id="KW-1185">Reference proteome</keyword>
<keyword evidence="1" id="KW-0808">Transferase</keyword>
<keyword evidence="2" id="KW-0294">Fucose metabolism</keyword>
<gene>
    <name evidence="4" type="ORF">RFULGI_LOCUS9575</name>
</gene>
<comment type="caution">
    <text evidence="4">The sequence shown here is derived from an EMBL/GenBank/DDBJ whole genome shotgun (WGS) entry which is preliminary data.</text>
</comment>
<dbReference type="AlphaFoldDB" id="A0A9N9EHJ8"/>
<sequence length="473" mass="55439">MIDFVFINSFLSGPFIQQNLNNQSIDLKNINNVKTLKNISKDFENISNAEDAENITTIEIDELKDTTNINDLEDIKNVNNGEKFLTYLPHSRFSNQLTSLKNAIILSYITNRTLIIPPIVFAKIPYSSQTLYKTLNESATIKKARILCSTNHTKYCKDKYHSYDSFSLMNWSNLFDFTFVKKHVRVINRGYDFNFQTLEKFLNITTNDTYYLLEKIRYEFQYFDTDDTNLEVGYRYQKKYFISNLKSRPETLIHLVSTFGLERLVLEQRQNIDLYYGLHANFKFGHMALKECVKKIVEELGRRKSFIGIHIRVGDGDFKSIQFKEQLIDSVLNRLVSETKEWLDNPYADSKEYPNVMKDNYYLQNNSKTLLNSKCLESKKSPVIYIASDSKNPKQNFKKIYSNFNPCVFTLSDFKKYLEPLRDLYNDFDNHSLYSLFIPFVDMLVVSNGGIFIGTVNSTFSRVARDIHDFQQF</sequence>
<evidence type="ECO:0000313" key="5">
    <source>
        <dbReference type="Proteomes" id="UP000789396"/>
    </source>
</evidence>
<reference evidence="4" key="1">
    <citation type="submission" date="2021-06" db="EMBL/GenBank/DDBJ databases">
        <authorList>
            <person name="Kallberg Y."/>
            <person name="Tangrot J."/>
            <person name="Rosling A."/>
        </authorList>
    </citation>
    <scope>NUCLEOTIDE SEQUENCE</scope>
    <source>
        <strain evidence="4">IN212</strain>
    </source>
</reference>
<evidence type="ECO:0000256" key="1">
    <source>
        <dbReference type="ARBA" id="ARBA00022679"/>
    </source>
</evidence>
<evidence type="ECO:0000256" key="3">
    <source>
        <dbReference type="ARBA" id="ARBA00023277"/>
    </source>
</evidence>
<dbReference type="Pfam" id="PF10250">
    <property type="entry name" value="O-FucT"/>
    <property type="match status" value="1"/>
</dbReference>
<keyword evidence="3" id="KW-0119">Carbohydrate metabolism</keyword>
<organism evidence="4 5">
    <name type="scientific">Racocetra fulgida</name>
    <dbReference type="NCBI Taxonomy" id="60492"/>
    <lineage>
        <taxon>Eukaryota</taxon>
        <taxon>Fungi</taxon>
        <taxon>Fungi incertae sedis</taxon>
        <taxon>Mucoromycota</taxon>
        <taxon>Glomeromycotina</taxon>
        <taxon>Glomeromycetes</taxon>
        <taxon>Diversisporales</taxon>
        <taxon>Gigasporaceae</taxon>
        <taxon>Racocetra</taxon>
    </lineage>
</organism>
<dbReference type="EMBL" id="CAJVPZ010017353">
    <property type="protein sequence ID" value="CAG8679986.1"/>
    <property type="molecule type" value="Genomic_DNA"/>
</dbReference>
<dbReference type="InterPro" id="IPR019378">
    <property type="entry name" value="GDP-Fuc_O-FucTrfase"/>
</dbReference>
<evidence type="ECO:0000313" key="4">
    <source>
        <dbReference type="EMBL" id="CAG8679986.1"/>
    </source>
</evidence>
<name>A0A9N9EHJ8_9GLOM</name>
<proteinExistence type="predicted"/>